<evidence type="ECO:0000256" key="1">
    <source>
        <dbReference type="SAM" id="SignalP"/>
    </source>
</evidence>
<dbReference type="Proteomes" id="UP000767947">
    <property type="component" value="Unassembled WGS sequence"/>
</dbReference>
<feature type="chain" id="PRO_5046639545" evidence="1">
    <location>
        <begin position="20"/>
        <end position="103"/>
    </location>
</feature>
<dbReference type="EMBL" id="JAAMPT010000202">
    <property type="protein sequence ID" value="NMH24697.1"/>
    <property type="molecule type" value="Genomic_DNA"/>
</dbReference>
<evidence type="ECO:0000313" key="3">
    <source>
        <dbReference type="Proteomes" id="UP000767947"/>
    </source>
</evidence>
<keyword evidence="3" id="KW-1185">Reference proteome</keyword>
<gene>
    <name evidence="2" type="ORF">G6042_05375</name>
</gene>
<dbReference type="Gene3D" id="1.10.760.10">
    <property type="entry name" value="Cytochrome c-like domain"/>
    <property type="match status" value="1"/>
</dbReference>
<dbReference type="RefSeq" id="WP_169523279.1">
    <property type="nucleotide sequence ID" value="NZ_JAAMPT010000202.1"/>
</dbReference>
<proteinExistence type="predicted"/>
<name>A0ABX1QR78_9FLAO</name>
<keyword evidence="1" id="KW-0732">Signal</keyword>
<organism evidence="2 3">
    <name type="scientific">Flavobacterium solisilvae</name>
    <dbReference type="NCBI Taxonomy" id="1852019"/>
    <lineage>
        <taxon>Bacteria</taxon>
        <taxon>Pseudomonadati</taxon>
        <taxon>Bacteroidota</taxon>
        <taxon>Flavobacteriia</taxon>
        <taxon>Flavobacteriales</taxon>
        <taxon>Flavobacteriaceae</taxon>
        <taxon>Flavobacterium</taxon>
    </lineage>
</organism>
<protein>
    <submittedName>
        <fullName evidence="2">Cytochrome c</fullName>
    </submittedName>
</protein>
<accession>A0ABX1QR78</accession>
<dbReference type="SUPFAM" id="SSF46626">
    <property type="entry name" value="Cytochrome c"/>
    <property type="match status" value="1"/>
</dbReference>
<dbReference type="InterPro" id="IPR036909">
    <property type="entry name" value="Cyt_c-like_dom_sf"/>
</dbReference>
<reference evidence="2 3" key="1">
    <citation type="submission" date="2020-02" db="EMBL/GenBank/DDBJ databases">
        <title>Flavobacterium sp. genome.</title>
        <authorList>
            <person name="Jung H.S."/>
            <person name="Baek J.H."/>
            <person name="Jeon C.O."/>
        </authorList>
    </citation>
    <scope>NUCLEOTIDE SEQUENCE [LARGE SCALE GENOMIC DNA]</scope>
    <source>
        <strain evidence="2 3">SE-s27</strain>
    </source>
</reference>
<sequence>MKLKITLLAILSVIIYSCASKSSIPTEVAKKEESKEVVVATVLTPELMEGKTLYENNCGKCHDLYDTKAFSAEKWKPIVEDMRKKARLSEADGLKIFNYVAMQ</sequence>
<feature type="signal peptide" evidence="1">
    <location>
        <begin position="1"/>
        <end position="19"/>
    </location>
</feature>
<comment type="caution">
    <text evidence="2">The sequence shown here is derived from an EMBL/GenBank/DDBJ whole genome shotgun (WGS) entry which is preliminary data.</text>
</comment>
<evidence type="ECO:0000313" key="2">
    <source>
        <dbReference type="EMBL" id="NMH24697.1"/>
    </source>
</evidence>
<dbReference type="PROSITE" id="PS51257">
    <property type="entry name" value="PROKAR_LIPOPROTEIN"/>
    <property type="match status" value="1"/>
</dbReference>